<accession>A0ABS8CSH3</accession>
<organism evidence="1 2">
    <name type="scientific">Pseudogemmobacter faecipullorum</name>
    <dbReference type="NCBI Taxonomy" id="2755041"/>
    <lineage>
        <taxon>Bacteria</taxon>
        <taxon>Pseudomonadati</taxon>
        <taxon>Pseudomonadota</taxon>
        <taxon>Alphaproteobacteria</taxon>
        <taxon>Rhodobacterales</taxon>
        <taxon>Paracoccaceae</taxon>
        <taxon>Pseudogemmobacter</taxon>
    </lineage>
</organism>
<keyword evidence="2" id="KW-1185">Reference proteome</keyword>
<sequence>MDLVNIICVKWGTKYGADYVNKLHSMVRRNMSRPYRFVCFTDDAAGIAPGIETQALPKIGIPEFDAATGWTRYHGWLKATVFAAPLSDLKGPVLFLDVDIVITGPLDDFFDPPGAFLVIKEWDKRDETGNTSAFRFEAGAHGDLIAHLAADLQSAQSDYRNEQEFVTSYFSRKGLMGYWPKGWCVSFKRHCMHRGLMGFFRPARIPQGAKIVVFHGKPNPPDAIIGRSGKWYRRVLPVAWVDELWR</sequence>
<dbReference type="SUPFAM" id="SSF53448">
    <property type="entry name" value="Nucleotide-diphospho-sugar transferases"/>
    <property type="match status" value="1"/>
</dbReference>
<evidence type="ECO:0000313" key="1">
    <source>
        <dbReference type="EMBL" id="MCB5412313.1"/>
    </source>
</evidence>
<reference evidence="1 2" key="1">
    <citation type="submission" date="2020-07" db="EMBL/GenBank/DDBJ databases">
        <title>Pseudogemmobacter sp. nov., isolated from poultry manure in Taiwan.</title>
        <authorList>
            <person name="Lin S.-Y."/>
            <person name="Tang Y.-S."/>
            <person name="Young C.-C."/>
        </authorList>
    </citation>
    <scope>NUCLEOTIDE SEQUENCE [LARGE SCALE GENOMIC DNA]</scope>
    <source>
        <strain evidence="1 2">CC-YST710</strain>
    </source>
</reference>
<dbReference type="InterPro" id="IPR029044">
    <property type="entry name" value="Nucleotide-diphossugar_trans"/>
</dbReference>
<dbReference type="EMBL" id="JACDXX010000041">
    <property type="protein sequence ID" value="MCB5412313.1"/>
    <property type="molecule type" value="Genomic_DNA"/>
</dbReference>
<comment type="caution">
    <text evidence="1">The sequence shown here is derived from an EMBL/GenBank/DDBJ whole genome shotgun (WGS) entry which is preliminary data.</text>
</comment>
<dbReference type="Proteomes" id="UP001198571">
    <property type="component" value="Unassembled WGS sequence"/>
</dbReference>
<evidence type="ECO:0000313" key="2">
    <source>
        <dbReference type="Proteomes" id="UP001198571"/>
    </source>
</evidence>
<name>A0ABS8CSH3_9RHOB</name>
<proteinExistence type="predicted"/>
<protein>
    <submittedName>
        <fullName evidence="1">Glycosyltransferase</fullName>
    </submittedName>
</protein>
<gene>
    <name evidence="1" type="ORF">H0485_20290</name>
</gene>